<sequence length="355" mass="39221">MEKDELIGLFKKYREGRCSEEERALLEAWYLEYNDKDVLEMSPRRVEAVGRQVFRELPGNHFSFLRLGLGLTAASVVIGVLVTVAVHFWVPEPRAAKVADIVPGSNKAVLTLSDGKRIVLDEVGNGRLTGNIVKSEGRLMYDGVGGSGNNVISVPRGGEWQVVLPDGSKVWLNSASELVYPASFAGQGERVVELKGEAYFEAAKDAAHPFLVKTGRQVVRVLGTHFNVEAYDGVVRTVLEEGKVQVTAAGTEKILVPGQEAVLSAERLSVDAADVEEALAWKNGYFRFNDEDIKSIMRRLSRWYDIEVIYETNTPAGGLNGRISRYKSITQVLRALEATQSVHFKVEGRRVTVLK</sequence>
<accession>A0ABW2YS46</accession>
<comment type="caution">
    <text evidence="4">The sequence shown here is derived from an EMBL/GenBank/DDBJ whole genome shotgun (WGS) entry which is preliminary data.</text>
</comment>
<dbReference type="EMBL" id="JBHTHU010000001">
    <property type="protein sequence ID" value="MFD0749227.1"/>
    <property type="molecule type" value="Genomic_DNA"/>
</dbReference>
<dbReference type="Pfam" id="PF16344">
    <property type="entry name" value="FecR_C"/>
    <property type="match status" value="1"/>
</dbReference>
<dbReference type="Gene3D" id="3.55.50.30">
    <property type="match status" value="1"/>
</dbReference>
<feature type="domain" description="FecR protein" evidence="2">
    <location>
        <begin position="151"/>
        <end position="245"/>
    </location>
</feature>
<feature type="domain" description="Protein FecR C-terminal" evidence="3">
    <location>
        <begin position="285"/>
        <end position="353"/>
    </location>
</feature>
<dbReference type="Proteomes" id="UP001596958">
    <property type="component" value="Unassembled WGS sequence"/>
</dbReference>
<dbReference type="InterPro" id="IPR012373">
    <property type="entry name" value="Ferrdict_sens_TM"/>
</dbReference>
<evidence type="ECO:0000259" key="3">
    <source>
        <dbReference type="Pfam" id="PF16344"/>
    </source>
</evidence>
<dbReference type="PANTHER" id="PTHR30273:SF2">
    <property type="entry name" value="PROTEIN FECR"/>
    <property type="match status" value="1"/>
</dbReference>
<keyword evidence="1" id="KW-0472">Membrane</keyword>
<reference evidence="5" key="1">
    <citation type="journal article" date="2019" name="Int. J. Syst. Evol. Microbiol.">
        <title>The Global Catalogue of Microorganisms (GCM) 10K type strain sequencing project: providing services to taxonomists for standard genome sequencing and annotation.</title>
        <authorList>
            <consortium name="The Broad Institute Genomics Platform"/>
            <consortium name="The Broad Institute Genome Sequencing Center for Infectious Disease"/>
            <person name="Wu L."/>
            <person name="Ma J."/>
        </authorList>
    </citation>
    <scope>NUCLEOTIDE SEQUENCE [LARGE SCALE GENOMIC DNA]</scope>
    <source>
        <strain evidence="5">CCUG 63418</strain>
    </source>
</reference>
<dbReference type="RefSeq" id="WP_377097402.1">
    <property type="nucleotide sequence ID" value="NZ_JBHTHU010000001.1"/>
</dbReference>
<feature type="transmembrane region" description="Helical" evidence="1">
    <location>
        <begin position="64"/>
        <end position="90"/>
    </location>
</feature>
<dbReference type="InterPro" id="IPR006860">
    <property type="entry name" value="FecR"/>
</dbReference>
<proteinExistence type="predicted"/>
<keyword evidence="1" id="KW-1133">Transmembrane helix</keyword>
<keyword evidence="1" id="KW-0812">Transmembrane</keyword>
<name>A0ABW2YS46_9SPHI</name>
<protein>
    <submittedName>
        <fullName evidence="4">FecR family protein</fullName>
    </submittedName>
</protein>
<evidence type="ECO:0000313" key="5">
    <source>
        <dbReference type="Proteomes" id="UP001596958"/>
    </source>
</evidence>
<dbReference type="InterPro" id="IPR032508">
    <property type="entry name" value="FecR_C"/>
</dbReference>
<keyword evidence="5" id="KW-1185">Reference proteome</keyword>
<evidence type="ECO:0000313" key="4">
    <source>
        <dbReference type="EMBL" id="MFD0749227.1"/>
    </source>
</evidence>
<dbReference type="PANTHER" id="PTHR30273">
    <property type="entry name" value="PERIPLASMIC SIGNAL SENSOR AND SIGMA FACTOR ACTIVATOR FECR-RELATED"/>
    <property type="match status" value="1"/>
</dbReference>
<evidence type="ECO:0000259" key="2">
    <source>
        <dbReference type="Pfam" id="PF04773"/>
    </source>
</evidence>
<dbReference type="PIRSF" id="PIRSF018266">
    <property type="entry name" value="FecR"/>
    <property type="match status" value="1"/>
</dbReference>
<dbReference type="Gene3D" id="2.60.120.1440">
    <property type="match status" value="1"/>
</dbReference>
<gene>
    <name evidence="4" type="ORF">ACFQZS_03675</name>
</gene>
<evidence type="ECO:0000256" key="1">
    <source>
        <dbReference type="SAM" id="Phobius"/>
    </source>
</evidence>
<dbReference type="Pfam" id="PF04773">
    <property type="entry name" value="FecR"/>
    <property type="match status" value="1"/>
</dbReference>
<organism evidence="4 5">
    <name type="scientific">Mucilaginibacter calamicampi</name>
    <dbReference type="NCBI Taxonomy" id="1302352"/>
    <lineage>
        <taxon>Bacteria</taxon>
        <taxon>Pseudomonadati</taxon>
        <taxon>Bacteroidota</taxon>
        <taxon>Sphingobacteriia</taxon>
        <taxon>Sphingobacteriales</taxon>
        <taxon>Sphingobacteriaceae</taxon>
        <taxon>Mucilaginibacter</taxon>
    </lineage>
</organism>